<dbReference type="PANTHER" id="PTHR36154">
    <property type="entry name" value="DNA-BINDING TRANSCRIPTIONAL ACTIVATOR ALPA"/>
    <property type="match status" value="1"/>
</dbReference>
<organism evidence="1 2">
    <name type="scientific">Succinatimonas hippei (strain DSM 22608 / JCM 16073 / KCTC 15190 / YIT 12066)</name>
    <dbReference type="NCBI Taxonomy" id="762983"/>
    <lineage>
        <taxon>Bacteria</taxon>
        <taxon>Pseudomonadati</taxon>
        <taxon>Pseudomonadota</taxon>
        <taxon>Gammaproteobacteria</taxon>
        <taxon>Aeromonadales</taxon>
        <taxon>Succinivibrionaceae</taxon>
        <taxon>Succinatimonas</taxon>
    </lineage>
</organism>
<dbReference type="Gene3D" id="1.10.238.160">
    <property type="match status" value="1"/>
</dbReference>
<sequence length="67" mass="7933">MVQKKLVRVKEVAELLSLGVSTVWRKVKEDPSFPRPHKISERITVWQLSEILDWINVKCHNTTYKED</sequence>
<protein>
    <submittedName>
        <fullName evidence="1">Transcriptional regulator, AlpA family</fullName>
    </submittedName>
</protein>
<keyword evidence="2" id="KW-1185">Reference proteome</keyword>
<accession>E8LL95</accession>
<name>E8LL95_SUCHY</name>
<dbReference type="Pfam" id="PF05930">
    <property type="entry name" value="Phage_AlpA"/>
    <property type="match status" value="1"/>
</dbReference>
<dbReference type="InterPro" id="IPR010260">
    <property type="entry name" value="AlpA"/>
</dbReference>
<proteinExistence type="predicted"/>
<reference evidence="1 2" key="1">
    <citation type="submission" date="2011-01" db="EMBL/GenBank/DDBJ databases">
        <authorList>
            <person name="Weinstock G."/>
            <person name="Sodergren E."/>
            <person name="Clifton S."/>
            <person name="Fulton L."/>
            <person name="Fulton B."/>
            <person name="Courtney L."/>
            <person name="Fronick C."/>
            <person name="Harrison M."/>
            <person name="Strong C."/>
            <person name="Farmer C."/>
            <person name="Delahaunty K."/>
            <person name="Markovic C."/>
            <person name="Hall O."/>
            <person name="Minx P."/>
            <person name="Tomlinson C."/>
            <person name="Mitreva M."/>
            <person name="Hou S."/>
            <person name="Chen J."/>
            <person name="Wollam A."/>
            <person name="Pepin K.H."/>
            <person name="Johnson M."/>
            <person name="Bhonagiri V."/>
            <person name="Zhang X."/>
            <person name="Suruliraj S."/>
            <person name="Warren W."/>
            <person name="Chinwalla A."/>
            <person name="Mardis E.R."/>
            <person name="Wilson R.K."/>
        </authorList>
    </citation>
    <scope>NUCLEOTIDE SEQUENCE [LARGE SCALE GENOMIC DNA]</scope>
    <source>
        <strain evidence="2">DSM 22608 / JCM 16073 / KCTC 15190 / YIT 12066</strain>
    </source>
</reference>
<dbReference type="RefSeq" id="WP_009143683.1">
    <property type="nucleotide sequence ID" value="NZ_GL831019.1"/>
</dbReference>
<dbReference type="HOGENOM" id="CLU_140176_15_3_6"/>
<dbReference type="Proteomes" id="UP000018458">
    <property type="component" value="Unassembled WGS sequence"/>
</dbReference>
<dbReference type="InterPro" id="IPR052931">
    <property type="entry name" value="Prophage_regulatory_activator"/>
</dbReference>
<evidence type="ECO:0000313" key="2">
    <source>
        <dbReference type="Proteomes" id="UP000018458"/>
    </source>
</evidence>
<dbReference type="OrthoDB" id="8455288at2"/>
<evidence type="ECO:0000313" key="1">
    <source>
        <dbReference type="EMBL" id="EFY06710.1"/>
    </source>
</evidence>
<gene>
    <name evidence="1" type="ORF">HMPREF9444_01504</name>
</gene>
<comment type="caution">
    <text evidence="1">The sequence shown here is derived from an EMBL/GenBank/DDBJ whole genome shotgun (WGS) entry which is preliminary data.</text>
</comment>
<dbReference type="eggNOG" id="COG3311">
    <property type="taxonomic scope" value="Bacteria"/>
</dbReference>
<dbReference type="PANTHER" id="PTHR36154:SF1">
    <property type="entry name" value="DNA-BINDING TRANSCRIPTIONAL ACTIVATOR ALPA"/>
    <property type="match status" value="1"/>
</dbReference>
<dbReference type="STRING" id="762983.HMPREF9444_01504"/>
<dbReference type="AlphaFoldDB" id="E8LL95"/>
<dbReference type="EMBL" id="AEVO01000086">
    <property type="protein sequence ID" value="EFY06710.1"/>
    <property type="molecule type" value="Genomic_DNA"/>
</dbReference>